<evidence type="ECO:0000259" key="7">
    <source>
        <dbReference type="PROSITE" id="PS51186"/>
    </source>
</evidence>
<feature type="domain" description="N-acetyltransferase" evidence="7">
    <location>
        <begin position="740"/>
        <end position="895"/>
    </location>
</feature>
<dbReference type="SUPFAM" id="SSF52210">
    <property type="entry name" value="Succinyl-CoA synthetase domains"/>
    <property type="match status" value="2"/>
</dbReference>
<dbReference type="Pfam" id="PF00583">
    <property type="entry name" value="Acetyltransf_1"/>
    <property type="match status" value="1"/>
</dbReference>
<keyword evidence="2 5" id="KW-0547">Nucleotide-binding</keyword>
<dbReference type="PROSITE" id="PS50975">
    <property type="entry name" value="ATP_GRASP"/>
    <property type="match status" value="1"/>
</dbReference>
<dbReference type="PANTHER" id="PTHR43334:SF1">
    <property type="entry name" value="3-HYDROXYPROPIONATE--COA LIGASE [ADP-FORMING]"/>
    <property type="match status" value="1"/>
</dbReference>
<keyword evidence="3 5" id="KW-0067">ATP-binding</keyword>
<evidence type="ECO:0000256" key="1">
    <source>
        <dbReference type="ARBA" id="ARBA00022598"/>
    </source>
</evidence>
<protein>
    <submittedName>
        <fullName evidence="8">Acetyl-CoA synthetase (ADP-forming) alpha and beta chains, putative</fullName>
    </submittedName>
</protein>
<dbReference type="NCBIfam" id="TIGR02717">
    <property type="entry name" value="AcCoA-syn-alpha"/>
    <property type="match status" value="1"/>
</dbReference>
<sequence length="895" mass="98242">MSIENLHKIFNPHRVAVIGASDTPTSVGYTVLRNLVGSGFRGVVYPVNPKREAVQGIHAYKDVASLPNPPDLAVICTPAKTVPGLIRELGMAGTKGIVIISAGFREIGEEGRKLENQVLEEQAKFPGMRIIGPNCLGIIVPGISLNASFAAATPPKGHIGFISQSGALCTSVLDWAIDQGIGFSYFVSVGNMIDVTIADLIDYFGSQTETQSIILYIESITEAREFMSAARAFARTKPIVAFKSGRFAESAAAAASHTGAMAGVDAVYEAAFQRAGIERIFQIEDMFDCAELLARQQPPKGDRVAIVTNAGGPGVMTTDALIALGGHLAELSEETMQKLNEFLPPFWSHNNPVDVLGDAPPERYAKAIDVVAADPNVDAVFVILTPQAMTDSTGTARAVAEIAKKHKKPILGAWMGGRTVAEGMQILSENNIPCYTTPEKAVRAFMHLVSYARNLSLLHETPRDIPVSFSFDRQRLRGVFESLLTEGAEILTESVSKAFLEAYGIPVTKPYLARTADQAVEIAKRIGFPVVMKIHSPQITHKTDVGGVLLNIANEQAVREGFEKLVRRAQEKRPDAQILGCTVQQMVSYPNSFELIIGTKRDPVFGSVIMVGMGGVAAEVFRDYALALPPLNETLARRALESLKSWPLLRGYRGRPGVNIDKLIEVLMRFSYLVADYPEIKELDVNPLLVTPEDVIALDARVVVDRDILAHGVRPYAHLAIRPYPEEFVTERKLKDGTRVILRPIKPEDEPMWHELLASCSTQSIWFRFSYLFKQTTHEMAARYCFIDYDREMAIVAEVEEDGQRKLIGVGRLVADANHEVAEYAVLVADRWHGRGLGGLLTDYCLEVAKRWGIKKVVAETSKDNARMLATFRNRGFEFNEKADQDVVLVTKTIA</sequence>
<dbReference type="KEGG" id="ttf:THTE_2996"/>
<dbReference type="SUPFAM" id="SSF56059">
    <property type="entry name" value="Glutathione synthetase ATP-binding domain-like"/>
    <property type="match status" value="1"/>
</dbReference>
<dbReference type="PANTHER" id="PTHR43334">
    <property type="entry name" value="ACETATE--COA LIGASE [ADP-FORMING]"/>
    <property type="match status" value="1"/>
</dbReference>
<dbReference type="InterPro" id="IPR036291">
    <property type="entry name" value="NAD(P)-bd_dom_sf"/>
</dbReference>
<dbReference type="InterPro" id="IPR011761">
    <property type="entry name" value="ATP-grasp"/>
</dbReference>
<dbReference type="AlphaFoldDB" id="A0A286RI15"/>
<dbReference type="OrthoDB" id="9807426at2"/>
<dbReference type="GO" id="GO:0043758">
    <property type="term" value="F:acetate-CoA ligase (ADP-forming) activity"/>
    <property type="evidence" value="ECO:0007669"/>
    <property type="project" value="InterPro"/>
</dbReference>
<dbReference type="Pfam" id="PF13380">
    <property type="entry name" value="CoA_binding_2"/>
    <property type="match status" value="1"/>
</dbReference>
<comment type="similarity">
    <text evidence="4">In the N-terminal section; belongs to the acetate CoA ligase alpha subunit family.</text>
</comment>
<dbReference type="InterPro" id="IPR003781">
    <property type="entry name" value="CoA-bd"/>
</dbReference>
<dbReference type="GO" id="GO:0046872">
    <property type="term" value="F:metal ion binding"/>
    <property type="evidence" value="ECO:0007669"/>
    <property type="project" value="InterPro"/>
</dbReference>
<dbReference type="Gene3D" id="3.30.470.20">
    <property type="entry name" value="ATP-grasp fold, B domain"/>
    <property type="match status" value="1"/>
</dbReference>
<dbReference type="EMBL" id="CP018477">
    <property type="protein sequence ID" value="ASV75598.1"/>
    <property type="molecule type" value="Genomic_DNA"/>
</dbReference>
<accession>A0A286RI15</accession>
<dbReference type="Gene3D" id="3.30.1490.20">
    <property type="entry name" value="ATP-grasp fold, A domain"/>
    <property type="match status" value="1"/>
</dbReference>
<reference evidence="8 9" key="1">
    <citation type="journal article" name="Front. Microbiol.">
        <title>Sugar Metabolism of the First Thermophilic Planctomycete Thermogutta terrifontis: Comparative Genomic and Transcriptomic Approaches.</title>
        <authorList>
            <person name="Elcheninov A.G."/>
            <person name="Menzel P."/>
            <person name="Gudbergsdottir S.R."/>
            <person name="Slesarev A.I."/>
            <person name="Kadnikov V.V."/>
            <person name="Krogh A."/>
            <person name="Bonch-Osmolovskaya E.A."/>
            <person name="Peng X."/>
            <person name="Kublanov I.V."/>
        </authorList>
    </citation>
    <scope>NUCLEOTIDE SEQUENCE [LARGE SCALE GENOMIC DNA]</scope>
    <source>
        <strain evidence="8 9">R1</strain>
    </source>
</reference>
<dbReference type="InterPro" id="IPR013815">
    <property type="entry name" value="ATP_grasp_subdomain_1"/>
</dbReference>
<gene>
    <name evidence="8" type="ORF">THTE_2996</name>
</gene>
<proteinExistence type="inferred from homology"/>
<feature type="domain" description="ATP-grasp" evidence="6">
    <location>
        <begin position="497"/>
        <end position="533"/>
    </location>
</feature>
<evidence type="ECO:0000259" key="6">
    <source>
        <dbReference type="PROSITE" id="PS50975"/>
    </source>
</evidence>
<organism evidence="8 9">
    <name type="scientific">Thermogutta terrifontis</name>
    <dbReference type="NCBI Taxonomy" id="1331910"/>
    <lineage>
        <taxon>Bacteria</taxon>
        <taxon>Pseudomonadati</taxon>
        <taxon>Planctomycetota</taxon>
        <taxon>Planctomycetia</taxon>
        <taxon>Pirellulales</taxon>
        <taxon>Thermoguttaceae</taxon>
        <taxon>Thermogutta</taxon>
    </lineage>
</organism>
<evidence type="ECO:0000256" key="3">
    <source>
        <dbReference type="ARBA" id="ARBA00022840"/>
    </source>
</evidence>
<evidence type="ECO:0000313" key="9">
    <source>
        <dbReference type="Proteomes" id="UP000215086"/>
    </source>
</evidence>
<dbReference type="Gene3D" id="3.40.50.720">
    <property type="entry name" value="NAD(P)-binding Rossmann-like Domain"/>
    <property type="match status" value="1"/>
</dbReference>
<keyword evidence="9" id="KW-1185">Reference proteome</keyword>
<dbReference type="InterPro" id="IPR014089">
    <property type="entry name" value="AcCoA-synth-alpha"/>
</dbReference>
<dbReference type="GO" id="GO:0005524">
    <property type="term" value="F:ATP binding"/>
    <property type="evidence" value="ECO:0007669"/>
    <property type="project" value="UniProtKB-UniRule"/>
</dbReference>
<dbReference type="InterPro" id="IPR043938">
    <property type="entry name" value="Ligase_CoA_dom"/>
</dbReference>
<dbReference type="Pfam" id="PF13607">
    <property type="entry name" value="Succ_CoA_lig"/>
    <property type="match status" value="1"/>
</dbReference>
<keyword evidence="1" id="KW-0436">Ligase</keyword>
<dbReference type="Pfam" id="PF19045">
    <property type="entry name" value="Ligase_CoA_2"/>
    <property type="match status" value="1"/>
</dbReference>
<dbReference type="InterPro" id="IPR000182">
    <property type="entry name" value="GNAT_dom"/>
</dbReference>
<evidence type="ECO:0000256" key="2">
    <source>
        <dbReference type="ARBA" id="ARBA00022741"/>
    </source>
</evidence>
<dbReference type="GO" id="GO:0016747">
    <property type="term" value="F:acyltransferase activity, transferring groups other than amino-acyl groups"/>
    <property type="evidence" value="ECO:0007669"/>
    <property type="project" value="InterPro"/>
</dbReference>
<dbReference type="Gene3D" id="3.40.50.261">
    <property type="entry name" value="Succinyl-CoA synthetase domains"/>
    <property type="match status" value="2"/>
</dbReference>
<evidence type="ECO:0000313" key="8">
    <source>
        <dbReference type="EMBL" id="ASV75598.1"/>
    </source>
</evidence>
<dbReference type="SUPFAM" id="SSF55729">
    <property type="entry name" value="Acyl-CoA N-acyltransferases (Nat)"/>
    <property type="match status" value="1"/>
</dbReference>
<dbReference type="PROSITE" id="PS51186">
    <property type="entry name" value="GNAT"/>
    <property type="match status" value="1"/>
</dbReference>
<dbReference type="InterPro" id="IPR051538">
    <property type="entry name" value="Acyl-CoA_Synth/Transferase"/>
</dbReference>
<dbReference type="Pfam" id="PF13549">
    <property type="entry name" value="ATP-grasp_5"/>
    <property type="match status" value="1"/>
</dbReference>
<evidence type="ECO:0000256" key="5">
    <source>
        <dbReference type="PROSITE-ProRule" id="PRU00409"/>
    </source>
</evidence>
<dbReference type="InterPro" id="IPR016181">
    <property type="entry name" value="Acyl_CoA_acyltransferase"/>
</dbReference>
<dbReference type="RefSeq" id="WP_095415612.1">
    <property type="nucleotide sequence ID" value="NZ_CP018477.1"/>
</dbReference>
<dbReference type="SMART" id="SM00881">
    <property type="entry name" value="CoA_binding"/>
    <property type="match status" value="1"/>
</dbReference>
<dbReference type="InterPro" id="IPR032875">
    <property type="entry name" value="Succ_CoA_lig_flav_dom"/>
</dbReference>
<dbReference type="InterPro" id="IPR016102">
    <property type="entry name" value="Succinyl-CoA_synth-like"/>
</dbReference>
<dbReference type="FunFam" id="3.30.1490.20:FF:000020">
    <property type="entry name" value="Protein lysine acetyltransferase"/>
    <property type="match status" value="1"/>
</dbReference>
<name>A0A286RI15_9BACT</name>
<dbReference type="SUPFAM" id="SSF51735">
    <property type="entry name" value="NAD(P)-binding Rossmann-fold domains"/>
    <property type="match status" value="1"/>
</dbReference>
<evidence type="ECO:0000256" key="4">
    <source>
        <dbReference type="ARBA" id="ARBA00060888"/>
    </source>
</evidence>
<dbReference type="Proteomes" id="UP000215086">
    <property type="component" value="Chromosome"/>
</dbReference>
<dbReference type="Gene3D" id="3.40.630.30">
    <property type="match status" value="1"/>
</dbReference>